<dbReference type="SMART" id="SM00421">
    <property type="entry name" value="HTH_LUXR"/>
    <property type="match status" value="1"/>
</dbReference>
<evidence type="ECO:0000256" key="10">
    <source>
        <dbReference type="ARBA" id="ARBA00022777"/>
    </source>
</evidence>
<evidence type="ECO:0000256" key="16">
    <source>
        <dbReference type="SAM" id="Coils"/>
    </source>
</evidence>
<evidence type="ECO:0000256" key="15">
    <source>
        <dbReference type="ARBA" id="ARBA00030800"/>
    </source>
</evidence>
<evidence type="ECO:0000256" key="14">
    <source>
        <dbReference type="ARBA" id="ARBA00024827"/>
    </source>
</evidence>
<keyword evidence="16" id="KW-0175">Coiled coil</keyword>
<evidence type="ECO:0000313" key="19">
    <source>
        <dbReference type="EMBL" id="PZW23332.1"/>
    </source>
</evidence>
<feature type="domain" description="HTH luxR-type" evidence="17">
    <location>
        <begin position="411"/>
        <end position="476"/>
    </location>
</feature>
<dbReference type="Gene3D" id="3.30.565.10">
    <property type="entry name" value="Histidine kinase-like ATPase, C-terminal domain"/>
    <property type="match status" value="1"/>
</dbReference>
<keyword evidence="11" id="KW-0408">Iron</keyword>
<keyword evidence="13" id="KW-0411">Iron-sulfur</keyword>
<dbReference type="PRINTS" id="PR00038">
    <property type="entry name" value="HTHLUXR"/>
</dbReference>
<evidence type="ECO:0000256" key="13">
    <source>
        <dbReference type="ARBA" id="ARBA00023014"/>
    </source>
</evidence>
<dbReference type="InterPro" id="IPR011712">
    <property type="entry name" value="Sig_transdc_His_kin_sub3_dim/P"/>
</dbReference>
<evidence type="ECO:0000256" key="4">
    <source>
        <dbReference type="ARBA" id="ARBA00012438"/>
    </source>
</evidence>
<dbReference type="GO" id="GO:0016020">
    <property type="term" value="C:membrane"/>
    <property type="evidence" value="ECO:0007669"/>
    <property type="project" value="InterPro"/>
</dbReference>
<dbReference type="CDD" id="cd16917">
    <property type="entry name" value="HATPase_UhpB-NarQ-NarX-like"/>
    <property type="match status" value="1"/>
</dbReference>
<keyword evidence="10 19" id="KW-0418">Kinase</keyword>
<dbReference type="InterPro" id="IPR016032">
    <property type="entry name" value="Sig_transdc_resp-reg_C-effctor"/>
</dbReference>
<evidence type="ECO:0000256" key="8">
    <source>
        <dbReference type="ARBA" id="ARBA00022679"/>
    </source>
</evidence>
<reference evidence="19 20" key="1">
    <citation type="submission" date="2018-06" db="EMBL/GenBank/DDBJ databases">
        <title>Genomic Encyclopedia of Archaeal and Bacterial Type Strains, Phase II (KMG-II): from individual species to whole genera.</title>
        <authorList>
            <person name="Goeker M."/>
        </authorList>
    </citation>
    <scope>NUCLEOTIDE SEQUENCE [LARGE SCALE GENOMIC DNA]</scope>
    <source>
        <strain evidence="19 20">ATCC BAA-1881</strain>
    </source>
</reference>
<feature type="domain" description="Histidine kinase" evidence="18">
    <location>
        <begin position="314"/>
        <end position="410"/>
    </location>
</feature>
<dbReference type="SUPFAM" id="SSF55874">
    <property type="entry name" value="ATPase domain of HSP90 chaperone/DNA topoisomerase II/histidine kinase"/>
    <property type="match status" value="1"/>
</dbReference>
<keyword evidence="20" id="KW-1185">Reference proteome</keyword>
<evidence type="ECO:0000256" key="11">
    <source>
        <dbReference type="ARBA" id="ARBA00023004"/>
    </source>
</evidence>
<evidence type="ECO:0000313" key="20">
    <source>
        <dbReference type="Proteomes" id="UP000248806"/>
    </source>
</evidence>
<dbReference type="EC" id="2.7.13.3" evidence="4"/>
<evidence type="ECO:0000256" key="9">
    <source>
        <dbReference type="ARBA" id="ARBA00022723"/>
    </source>
</evidence>
<dbReference type="PANTHER" id="PTHR24421">
    <property type="entry name" value="NITRATE/NITRITE SENSOR PROTEIN NARX-RELATED"/>
    <property type="match status" value="1"/>
</dbReference>
<name>A0A326U0W8_THEHA</name>
<keyword evidence="12" id="KW-0902">Two-component regulatory system</keyword>
<dbReference type="InterPro" id="IPR036388">
    <property type="entry name" value="WH-like_DNA-bd_sf"/>
</dbReference>
<dbReference type="PRINTS" id="PR00344">
    <property type="entry name" value="BCTRLSENSOR"/>
</dbReference>
<comment type="catalytic activity">
    <reaction evidence="1">
        <text>ATP + protein L-histidine = ADP + protein N-phospho-L-histidine.</text>
        <dbReference type="EC" id="2.7.13.3"/>
    </reaction>
</comment>
<dbReference type="PROSITE" id="PS00622">
    <property type="entry name" value="HTH_LUXR_1"/>
    <property type="match status" value="1"/>
</dbReference>
<dbReference type="InterPro" id="IPR000792">
    <property type="entry name" value="Tscrpt_reg_LuxR_C"/>
</dbReference>
<dbReference type="InterPro" id="IPR003594">
    <property type="entry name" value="HATPase_dom"/>
</dbReference>
<evidence type="ECO:0000256" key="7">
    <source>
        <dbReference type="ARBA" id="ARBA00022490"/>
    </source>
</evidence>
<dbReference type="InterPro" id="IPR050482">
    <property type="entry name" value="Sensor_HK_TwoCompSys"/>
</dbReference>
<dbReference type="SMART" id="SM00387">
    <property type="entry name" value="HATPase_c"/>
    <property type="match status" value="1"/>
</dbReference>
<dbReference type="Pfam" id="PF07730">
    <property type="entry name" value="HisKA_3"/>
    <property type="match status" value="1"/>
</dbReference>
<dbReference type="Gene3D" id="1.20.5.1930">
    <property type="match status" value="1"/>
</dbReference>
<evidence type="ECO:0000259" key="17">
    <source>
        <dbReference type="PROSITE" id="PS50043"/>
    </source>
</evidence>
<comment type="subcellular location">
    <subcellularLocation>
        <location evidence="3">Cytoplasm</location>
    </subcellularLocation>
</comment>
<comment type="function">
    <text evidence="14">Member of the two-component regulatory system NreB/NreC involved in the control of dissimilatory nitrate/nitrite reduction in response to oxygen. NreB functions as a direct oxygen sensor histidine kinase which is autophosphorylated, in the absence of oxygen, probably at the conserved histidine residue, and transfers its phosphate group probably to a conserved aspartate residue of NreC. NreB/NreC activates the expression of the nitrate (narGHJI) and nitrite (nir) reductase operons, as well as the putative nitrate transporter gene narT.</text>
</comment>
<dbReference type="RefSeq" id="WP_170142899.1">
    <property type="nucleotide sequence ID" value="NZ_BIFX01000001.1"/>
</dbReference>
<dbReference type="AlphaFoldDB" id="A0A326U0W8"/>
<dbReference type="GO" id="GO:0046872">
    <property type="term" value="F:metal ion binding"/>
    <property type="evidence" value="ECO:0007669"/>
    <property type="project" value="UniProtKB-KW"/>
</dbReference>
<dbReference type="EMBL" id="QKUF01000027">
    <property type="protein sequence ID" value="PZW23332.1"/>
    <property type="molecule type" value="Genomic_DNA"/>
</dbReference>
<keyword evidence="7" id="KW-0963">Cytoplasm</keyword>
<keyword evidence="8" id="KW-0808">Transferase</keyword>
<accession>A0A326U0W8</accession>
<dbReference type="Gene3D" id="1.10.10.10">
    <property type="entry name" value="Winged helix-like DNA-binding domain superfamily/Winged helix DNA-binding domain"/>
    <property type="match status" value="1"/>
</dbReference>
<dbReference type="GO" id="GO:0003677">
    <property type="term" value="F:DNA binding"/>
    <property type="evidence" value="ECO:0007669"/>
    <property type="project" value="InterPro"/>
</dbReference>
<keyword evidence="9" id="KW-0479">Metal-binding</keyword>
<dbReference type="GO" id="GO:0005737">
    <property type="term" value="C:cytoplasm"/>
    <property type="evidence" value="ECO:0007669"/>
    <property type="project" value="UniProtKB-SubCell"/>
</dbReference>
<dbReference type="InterPro" id="IPR005467">
    <property type="entry name" value="His_kinase_dom"/>
</dbReference>
<dbReference type="GO" id="GO:0000155">
    <property type="term" value="F:phosphorelay sensor kinase activity"/>
    <property type="evidence" value="ECO:0007669"/>
    <property type="project" value="InterPro"/>
</dbReference>
<evidence type="ECO:0000256" key="12">
    <source>
        <dbReference type="ARBA" id="ARBA00023012"/>
    </source>
</evidence>
<dbReference type="CDD" id="cd06170">
    <property type="entry name" value="LuxR_C_like"/>
    <property type="match status" value="1"/>
</dbReference>
<evidence type="ECO:0000256" key="1">
    <source>
        <dbReference type="ARBA" id="ARBA00000085"/>
    </source>
</evidence>
<dbReference type="GO" id="GO:0051539">
    <property type="term" value="F:4 iron, 4 sulfur cluster binding"/>
    <property type="evidence" value="ECO:0007669"/>
    <property type="project" value="UniProtKB-KW"/>
</dbReference>
<dbReference type="PROSITE" id="PS50109">
    <property type="entry name" value="HIS_KIN"/>
    <property type="match status" value="1"/>
</dbReference>
<evidence type="ECO:0000256" key="2">
    <source>
        <dbReference type="ARBA" id="ARBA00001966"/>
    </source>
</evidence>
<dbReference type="InterPro" id="IPR004358">
    <property type="entry name" value="Sig_transdc_His_kin-like_C"/>
</dbReference>
<keyword evidence="6" id="KW-0004">4Fe-4S</keyword>
<sequence length="478" mass="54220">MSTPDRLLQLIMQLQRERSIARGRKRLLNYMRTCSQASYVALFALEPEEHLLMLLAFNGEAPTDASARVPAGGSFERLIQQNATGGAVDLTQLLDANVEERSWCWPEGEMRIQPVRLSPTRNGLIIYGFQTRRKVPFSDEQELEMRLCNTLLPMYLQQTRPVRPKTRPGSIPLEEPEERVELTEEQKQAVERERERIARDIHDGPAQNITLALLRIEYLQRTIKKAEDLPEHPLLLTGAEELEKVHALLQECVEELRHTVYSPQPTSLEQKNIAVALENLIGDFRSMNPEVQVSFVWQVTGLQDKVPAAVQVPVYRFIQEALNNVSKHAQASRVTVSMRIARGSLIVEVRDNGRGISPETLQKLNEEQPGERPFGLQTMRERIENAGGHFEILSQVGEGTIVRARFPVRGIAAGVSNLTEREQDVLRLVVDGLSNRAIAERLSISIDTVKSHIHHIIQKMQVRDRTQAAVLAMRYGWL</sequence>
<dbReference type="Proteomes" id="UP000248806">
    <property type="component" value="Unassembled WGS sequence"/>
</dbReference>
<evidence type="ECO:0000259" key="18">
    <source>
        <dbReference type="PROSITE" id="PS50109"/>
    </source>
</evidence>
<dbReference type="Pfam" id="PF02518">
    <property type="entry name" value="HATPase_c"/>
    <property type="match status" value="1"/>
</dbReference>
<dbReference type="InterPro" id="IPR036890">
    <property type="entry name" value="HATPase_C_sf"/>
</dbReference>
<dbReference type="SUPFAM" id="SSF46894">
    <property type="entry name" value="C-terminal effector domain of the bipartite response regulators"/>
    <property type="match status" value="1"/>
</dbReference>
<dbReference type="Pfam" id="PF00196">
    <property type="entry name" value="GerE"/>
    <property type="match status" value="1"/>
</dbReference>
<comment type="cofactor">
    <cofactor evidence="2">
        <name>[4Fe-4S] cluster</name>
        <dbReference type="ChEBI" id="CHEBI:49883"/>
    </cofactor>
</comment>
<gene>
    <name evidence="19" type="ORF">EI42_05130</name>
</gene>
<dbReference type="GO" id="GO:0046983">
    <property type="term" value="F:protein dimerization activity"/>
    <property type="evidence" value="ECO:0007669"/>
    <property type="project" value="InterPro"/>
</dbReference>
<feature type="coiled-coil region" evidence="16">
    <location>
        <begin position="173"/>
        <end position="200"/>
    </location>
</feature>
<evidence type="ECO:0000256" key="5">
    <source>
        <dbReference type="ARBA" id="ARBA00017322"/>
    </source>
</evidence>
<protein>
    <recommendedName>
        <fullName evidence="5">Oxygen sensor histidine kinase NreB</fullName>
        <ecNumber evidence="4">2.7.13.3</ecNumber>
    </recommendedName>
    <alternativeName>
        <fullName evidence="15">Nitrogen regulation protein B</fullName>
    </alternativeName>
</protein>
<organism evidence="19 20">
    <name type="scientific">Thermosporothrix hazakensis</name>
    <dbReference type="NCBI Taxonomy" id="644383"/>
    <lineage>
        <taxon>Bacteria</taxon>
        <taxon>Bacillati</taxon>
        <taxon>Chloroflexota</taxon>
        <taxon>Ktedonobacteria</taxon>
        <taxon>Ktedonobacterales</taxon>
        <taxon>Thermosporotrichaceae</taxon>
        <taxon>Thermosporothrix</taxon>
    </lineage>
</organism>
<evidence type="ECO:0000256" key="3">
    <source>
        <dbReference type="ARBA" id="ARBA00004496"/>
    </source>
</evidence>
<proteinExistence type="predicted"/>
<dbReference type="PROSITE" id="PS50043">
    <property type="entry name" value="HTH_LUXR_2"/>
    <property type="match status" value="1"/>
</dbReference>
<dbReference type="GO" id="GO:0006355">
    <property type="term" value="P:regulation of DNA-templated transcription"/>
    <property type="evidence" value="ECO:0007669"/>
    <property type="project" value="InterPro"/>
</dbReference>
<evidence type="ECO:0000256" key="6">
    <source>
        <dbReference type="ARBA" id="ARBA00022485"/>
    </source>
</evidence>
<dbReference type="PANTHER" id="PTHR24421:SF57">
    <property type="entry name" value="HISTIDINE KINASE DIMERISATION AND PHOSPHOACCEPTOR REGION"/>
    <property type="match status" value="1"/>
</dbReference>
<comment type="caution">
    <text evidence="19">The sequence shown here is derived from an EMBL/GenBank/DDBJ whole genome shotgun (WGS) entry which is preliminary data.</text>
</comment>